<keyword evidence="5" id="KW-1185">Reference proteome</keyword>
<dbReference type="PANTHER" id="PTHR13194">
    <property type="entry name" value="COMPLEX I INTERMEDIATE-ASSOCIATED PROTEIN 30"/>
    <property type="match status" value="1"/>
</dbReference>
<accession>A0ABR4KGU3</accession>
<feature type="region of interest" description="Disordered" evidence="2">
    <location>
        <begin position="286"/>
        <end position="336"/>
    </location>
</feature>
<dbReference type="Proteomes" id="UP001610446">
    <property type="component" value="Unassembled WGS sequence"/>
</dbReference>
<evidence type="ECO:0000259" key="3">
    <source>
        <dbReference type="Pfam" id="PF08547"/>
    </source>
</evidence>
<name>A0ABR4KGU3_9EURO</name>
<gene>
    <name evidence="4" type="ORF">BJY01DRAFT_209110</name>
</gene>
<evidence type="ECO:0000313" key="5">
    <source>
        <dbReference type="Proteomes" id="UP001610446"/>
    </source>
</evidence>
<sequence>MEPSTTEKHLFGGPMFVYLPTYLTSAPQPQPHQPSPIGLNQNNKIHDSPWDPKVFRASDDTVRGGSSHSTLTVHRHALDAANANTAVFSGTLEITALGGAGFASQQTTGDLNLDLSSYDGIVLKYRARPGTTTGIKKYTLLLKDEIPGRGDDGRERSAVCWEAEFDNNARDSRVTTVRFKWSDFRATYRGKNLPDQDQRKGLDTGSVKRLGIMVRSFFDEQSGDFELEIESIAAYREGKYRNELPRCTNMSHNFGDETDISGITEGQEITARAKYQQRYRDEPEQMAYNNNNNNNHQGSGGSDSGDFDEKVSTSDLRQKIRYRDNPEDAQGEEPDYYGREFREESWADCLACCL</sequence>
<protein>
    <submittedName>
        <fullName evidence="4">Complex I intermediate-associated protein 30-domain-containing protein</fullName>
    </submittedName>
</protein>
<dbReference type="InterPro" id="IPR039131">
    <property type="entry name" value="NDUFAF1"/>
</dbReference>
<reference evidence="4 5" key="1">
    <citation type="submission" date="2024-07" db="EMBL/GenBank/DDBJ databases">
        <title>Section-level genome sequencing and comparative genomics of Aspergillus sections Usti and Cavernicolus.</title>
        <authorList>
            <consortium name="Lawrence Berkeley National Laboratory"/>
            <person name="Nybo J.L."/>
            <person name="Vesth T.C."/>
            <person name="Theobald S."/>
            <person name="Frisvad J.C."/>
            <person name="Larsen T.O."/>
            <person name="Kjaerboelling I."/>
            <person name="Rothschild-Mancinelli K."/>
            <person name="Lyhne E.K."/>
            <person name="Kogle M.E."/>
            <person name="Barry K."/>
            <person name="Clum A."/>
            <person name="Na H."/>
            <person name="Ledsgaard L."/>
            <person name="Lin J."/>
            <person name="Lipzen A."/>
            <person name="Kuo A."/>
            <person name="Riley R."/>
            <person name="Mondo S."/>
            <person name="Labutti K."/>
            <person name="Haridas S."/>
            <person name="Pangalinan J."/>
            <person name="Salamov A.A."/>
            <person name="Simmons B.A."/>
            <person name="Magnuson J.K."/>
            <person name="Chen J."/>
            <person name="Drula E."/>
            <person name="Henrissat B."/>
            <person name="Wiebenga A."/>
            <person name="Lubbers R.J."/>
            <person name="Gomes A.C."/>
            <person name="Makela M.R."/>
            <person name="Stajich J."/>
            <person name="Grigoriev I.V."/>
            <person name="Mortensen U.H."/>
            <person name="De Vries R.P."/>
            <person name="Baker S.E."/>
            <person name="Andersen M.R."/>
        </authorList>
    </citation>
    <scope>NUCLEOTIDE SEQUENCE [LARGE SCALE GENOMIC DNA]</scope>
    <source>
        <strain evidence="4 5">CBS 123904</strain>
    </source>
</reference>
<dbReference type="SUPFAM" id="SSF49785">
    <property type="entry name" value="Galactose-binding domain-like"/>
    <property type="match status" value="1"/>
</dbReference>
<dbReference type="InterPro" id="IPR008979">
    <property type="entry name" value="Galactose-bd-like_sf"/>
</dbReference>
<proteinExistence type="inferred from homology"/>
<dbReference type="InterPro" id="IPR013857">
    <property type="entry name" value="NADH-UbQ_OxRdtase-assoc_prot30"/>
</dbReference>
<feature type="domain" description="NADH:ubiquinone oxidoreductase intermediate-associated protein 30" evidence="3">
    <location>
        <begin position="52"/>
        <end position="229"/>
    </location>
</feature>
<evidence type="ECO:0000256" key="1">
    <source>
        <dbReference type="ARBA" id="ARBA00007884"/>
    </source>
</evidence>
<comment type="caution">
    <text evidence="4">The sequence shown here is derived from an EMBL/GenBank/DDBJ whole genome shotgun (WGS) entry which is preliminary data.</text>
</comment>
<evidence type="ECO:0000313" key="4">
    <source>
        <dbReference type="EMBL" id="KAL2851491.1"/>
    </source>
</evidence>
<dbReference type="PANTHER" id="PTHR13194:SF19">
    <property type="entry name" value="NAD(P)-BINDING ROSSMANN-FOLD SUPERFAMILY PROTEIN"/>
    <property type="match status" value="1"/>
</dbReference>
<dbReference type="Pfam" id="PF08547">
    <property type="entry name" value="CIA30"/>
    <property type="match status" value="1"/>
</dbReference>
<dbReference type="EMBL" id="JBFXLU010000030">
    <property type="protein sequence ID" value="KAL2851491.1"/>
    <property type="molecule type" value="Genomic_DNA"/>
</dbReference>
<evidence type="ECO:0000256" key="2">
    <source>
        <dbReference type="SAM" id="MobiDB-lite"/>
    </source>
</evidence>
<comment type="similarity">
    <text evidence="1">Belongs to the CIA30 family.</text>
</comment>
<feature type="compositionally biased region" description="Basic and acidic residues" evidence="2">
    <location>
        <begin position="307"/>
        <end position="326"/>
    </location>
</feature>
<organism evidence="4 5">
    <name type="scientific">Aspergillus pseudoustus</name>
    <dbReference type="NCBI Taxonomy" id="1810923"/>
    <lineage>
        <taxon>Eukaryota</taxon>
        <taxon>Fungi</taxon>
        <taxon>Dikarya</taxon>
        <taxon>Ascomycota</taxon>
        <taxon>Pezizomycotina</taxon>
        <taxon>Eurotiomycetes</taxon>
        <taxon>Eurotiomycetidae</taxon>
        <taxon>Eurotiales</taxon>
        <taxon>Aspergillaceae</taxon>
        <taxon>Aspergillus</taxon>
        <taxon>Aspergillus subgen. Nidulantes</taxon>
    </lineage>
</organism>